<dbReference type="Proteomes" id="UP000012589">
    <property type="component" value="Unassembled WGS sequence"/>
</dbReference>
<comment type="caution">
    <text evidence="7">The sequence shown here is derived from an EMBL/GenBank/DDBJ whole genome shotgun (WGS) entry which is preliminary data.</text>
</comment>
<sequence>MNQHQKKESLLRNSGFQTIIGSILCIVTGLLVGYLVLLIINPEGAGNAIVAILKNFMYYPSAAAAKMYFGTTLVKSSALLMCSLSVLFAWKVGLFNIGAAGQYVIGVGACLYCGLKFGMPWYVCLIAAVVTAAIVGGISGALKAYFNVNEVISCIMLNWIGLYSVNMLLTNVKEQSTPYTKPLSSTNKSALLPNMGLDQLFSKNQFVTIGLPLAVVMAVLVWIVLEKTKFGYELKATGMNKNAAKYCGMKEKRNIILTMIIAGGLAGFGAGIFYLTGIEQWMVQQTAVPAMGFNGIAASFLGGSNPIGVIFSSYFIQHITSGGTYVDKTMYCSQISDLISAFIIYLCGFVLFFKVWLNRYLDKKDERQKQKGGRSIMLLLIQYTLIFASVLVLVALGGCFSEHGGVINIGLEGIMVIGALGGALTMKYLPAGMPAPVVILLVVVACVLCGMLFSLFLGVAAIKFNADQTLVGTALNLLAPAAAVVLVRAINTAESVDNVSSTVAYGQAKKAFIMNIGAFEFNWFMLISLLVLIASYVVLYKTKFGLRLCACGEHPQAADSVGINVYKMRYAGVLISGALGGLGGLVYITAGVSEWKFENGVAGFGFLALAVMIFGQWRPVNIGLAALLFGLFRALSNVYTGFDALVALKLPSTVYNMLPYIISLIVLIFVSGKSRAPKAEGIPYDKGQR</sequence>
<feature type="transmembrane region" description="Helical" evidence="6">
    <location>
        <begin position="570"/>
        <end position="588"/>
    </location>
</feature>
<evidence type="ECO:0000256" key="6">
    <source>
        <dbReference type="SAM" id="Phobius"/>
    </source>
</evidence>
<evidence type="ECO:0000256" key="3">
    <source>
        <dbReference type="ARBA" id="ARBA00022692"/>
    </source>
</evidence>
<dbReference type="PANTHER" id="PTHR47089:SF1">
    <property type="entry name" value="GUANOSINE ABC TRANSPORTER PERMEASE PROTEIN NUPP"/>
    <property type="match status" value="1"/>
</dbReference>
<keyword evidence="7" id="KW-0762">Sugar transport</keyword>
<keyword evidence="5 6" id="KW-0472">Membrane</keyword>
<keyword evidence="4 6" id="KW-1133">Transmembrane helix</keyword>
<feature type="transmembrane region" description="Helical" evidence="6">
    <location>
        <begin position="435"/>
        <end position="462"/>
    </location>
</feature>
<name>N1ZT58_9FIRM</name>
<dbReference type="EMBL" id="AQFT01000175">
    <property type="protein sequence ID" value="EMZ19121.1"/>
    <property type="molecule type" value="Genomic_DNA"/>
</dbReference>
<evidence type="ECO:0000313" key="7">
    <source>
        <dbReference type="EMBL" id="EMZ19121.1"/>
    </source>
</evidence>
<evidence type="ECO:0000256" key="1">
    <source>
        <dbReference type="ARBA" id="ARBA00004651"/>
    </source>
</evidence>
<feature type="transmembrane region" description="Helical" evidence="6">
    <location>
        <begin position="255"/>
        <end position="276"/>
    </location>
</feature>
<feature type="transmembrane region" description="Helical" evidence="6">
    <location>
        <begin position="521"/>
        <end position="539"/>
    </location>
</feature>
<feature type="transmembrane region" description="Helical" evidence="6">
    <location>
        <begin position="337"/>
        <end position="356"/>
    </location>
</feature>
<feature type="transmembrane region" description="Helical" evidence="6">
    <location>
        <begin position="77"/>
        <end position="99"/>
    </location>
</feature>
<feature type="transmembrane region" description="Helical" evidence="6">
    <location>
        <begin position="206"/>
        <end position="225"/>
    </location>
</feature>
<feature type="transmembrane region" description="Helical" evidence="6">
    <location>
        <begin position="654"/>
        <end position="672"/>
    </location>
</feature>
<feature type="transmembrane region" description="Helical" evidence="6">
    <location>
        <begin position="119"/>
        <end position="139"/>
    </location>
</feature>
<evidence type="ECO:0000313" key="8">
    <source>
        <dbReference type="Proteomes" id="UP000012589"/>
    </source>
</evidence>
<feature type="transmembrane region" description="Helical" evidence="6">
    <location>
        <begin position="469"/>
        <end position="490"/>
    </location>
</feature>
<dbReference type="Pfam" id="PF02653">
    <property type="entry name" value="BPD_transp_2"/>
    <property type="match status" value="2"/>
</dbReference>
<dbReference type="CDD" id="cd06580">
    <property type="entry name" value="TM_PBP1_transp_TpRbsC_like"/>
    <property type="match status" value="2"/>
</dbReference>
<dbReference type="eggNOG" id="COG4603">
    <property type="taxonomic scope" value="Bacteria"/>
</dbReference>
<dbReference type="GO" id="GO:0022857">
    <property type="term" value="F:transmembrane transporter activity"/>
    <property type="evidence" value="ECO:0007669"/>
    <property type="project" value="InterPro"/>
</dbReference>
<comment type="subcellular location">
    <subcellularLocation>
        <location evidence="1">Cell membrane</location>
        <topology evidence="1">Multi-pass membrane protein</topology>
    </subcellularLocation>
</comment>
<gene>
    <name evidence="7" type="ORF">C823_05673</name>
</gene>
<dbReference type="PATRIC" id="fig|1235802.3.peg.5996"/>
<dbReference type="GO" id="GO:0005886">
    <property type="term" value="C:plasma membrane"/>
    <property type="evidence" value="ECO:0007669"/>
    <property type="project" value="UniProtKB-SubCell"/>
</dbReference>
<dbReference type="PANTHER" id="PTHR47089">
    <property type="entry name" value="ABC TRANSPORTER, PERMEASE PROTEIN"/>
    <property type="match status" value="1"/>
</dbReference>
<evidence type="ECO:0000256" key="2">
    <source>
        <dbReference type="ARBA" id="ARBA00022475"/>
    </source>
</evidence>
<feature type="transmembrane region" description="Helical" evidence="6">
    <location>
        <begin position="409"/>
        <end position="429"/>
    </location>
</feature>
<reference evidence="7 8" key="1">
    <citation type="journal article" date="2014" name="Genome Announc.">
        <title>Draft genome sequences of the altered schaedler flora, a defined bacterial community from gnotobiotic mice.</title>
        <authorList>
            <person name="Wannemuehler M.J."/>
            <person name="Overstreet A.M."/>
            <person name="Ward D.V."/>
            <person name="Phillips G.J."/>
        </authorList>
    </citation>
    <scope>NUCLEOTIDE SEQUENCE [LARGE SCALE GENOMIC DNA]</scope>
    <source>
        <strain evidence="7 8">ASF492</strain>
    </source>
</reference>
<evidence type="ECO:0000256" key="5">
    <source>
        <dbReference type="ARBA" id="ARBA00023136"/>
    </source>
</evidence>
<dbReference type="HOGENOM" id="CLU_409330_0_0_9"/>
<proteinExistence type="predicted"/>
<feature type="transmembrane region" description="Helical" evidence="6">
    <location>
        <begin position="296"/>
        <end position="316"/>
    </location>
</feature>
<keyword evidence="2" id="KW-1003">Cell membrane</keyword>
<dbReference type="eggNOG" id="COG1079">
    <property type="taxonomic scope" value="Bacteria"/>
</dbReference>
<feature type="transmembrane region" description="Helical" evidence="6">
    <location>
        <begin position="600"/>
        <end position="617"/>
    </location>
</feature>
<organism evidence="7 8">
    <name type="scientific">Eubacterium plexicaudatum ASF492</name>
    <dbReference type="NCBI Taxonomy" id="1235802"/>
    <lineage>
        <taxon>Bacteria</taxon>
        <taxon>Bacillati</taxon>
        <taxon>Bacillota</taxon>
        <taxon>Clostridia</taxon>
        <taxon>Eubacteriales</taxon>
        <taxon>Eubacteriaceae</taxon>
        <taxon>Eubacterium</taxon>
    </lineage>
</organism>
<feature type="transmembrane region" description="Helical" evidence="6">
    <location>
        <begin position="151"/>
        <end position="169"/>
    </location>
</feature>
<keyword evidence="8" id="KW-1185">Reference proteome</keyword>
<evidence type="ECO:0000256" key="4">
    <source>
        <dbReference type="ARBA" id="ARBA00022989"/>
    </source>
</evidence>
<keyword evidence="7" id="KW-0813">Transport</keyword>
<feature type="transmembrane region" description="Helical" evidence="6">
    <location>
        <begin position="624"/>
        <end position="642"/>
    </location>
</feature>
<protein>
    <submittedName>
        <fullName evidence="7">Simple sugar transport system permease</fullName>
    </submittedName>
</protein>
<dbReference type="AlphaFoldDB" id="N1ZT58"/>
<keyword evidence="3 6" id="KW-0812">Transmembrane</keyword>
<dbReference type="InterPro" id="IPR001851">
    <property type="entry name" value="ABC_transp_permease"/>
</dbReference>
<accession>N1ZT58</accession>
<dbReference type="STRING" id="1235802.C823_05673"/>
<feature type="transmembrane region" description="Helical" evidence="6">
    <location>
        <begin position="376"/>
        <end position="397"/>
    </location>
</feature>
<feature type="transmembrane region" description="Helical" evidence="6">
    <location>
        <begin position="20"/>
        <end position="40"/>
    </location>
</feature>